<evidence type="ECO:0000256" key="3">
    <source>
        <dbReference type="SAM" id="Coils"/>
    </source>
</evidence>
<evidence type="ECO:0000259" key="5">
    <source>
        <dbReference type="PROSITE" id="PS50011"/>
    </source>
</evidence>
<keyword evidence="7" id="KW-1185">Reference proteome</keyword>
<evidence type="ECO:0000313" key="6">
    <source>
        <dbReference type="EMBL" id="KAK2945906.1"/>
    </source>
</evidence>
<dbReference type="EC" id="2.7.11.1" evidence="6"/>
<feature type="compositionally biased region" description="Acidic residues" evidence="4">
    <location>
        <begin position="378"/>
        <end position="395"/>
    </location>
</feature>
<dbReference type="Pfam" id="PF00069">
    <property type="entry name" value="Pkinase"/>
    <property type="match status" value="1"/>
</dbReference>
<accession>A0ABQ9X2B4</accession>
<feature type="region of interest" description="Disordered" evidence="4">
    <location>
        <begin position="289"/>
        <end position="395"/>
    </location>
</feature>
<dbReference type="InterPro" id="IPR050629">
    <property type="entry name" value="STE20/SPS1-PAK"/>
</dbReference>
<dbReference type="PANTHER" id="PTHR48012">
    <property type="entry name" value="STERILE20-LIKE KINASE, ISOFORM B-RELATED"/>
    <property type="match status" value="1"/>
</dbReference>
<name>A0ABQ9X2B4_9EUKA</name>
<feature type="compositionally biased region" description="Acidic residues" evidence="4">
    <location>
        <begin position="431"/>
        <end position="444"/>
    </location>
</feature>
<evidence type="ECO:0000256" key="1">
    <source>
        <dbReference type="ARBA" id="ARBA00022741"/>
    </source>
</evidence>
<feature type="region of interest" description="Disordered" evidence="4">
    <location>
        <begin position="411"/>
        <end position="593"/>
    </location>
</feature>
<feature type="domain" description="Protein kinase" evidence="5">
    <location>
        <begin position="11"/>
        <end position="270"/>
    </location>
</feature>
<feature type="compositionally biased region" description="Acidic residues" evidence="4">
    <location>
        <begin position="457"/>
        <end position="469"/>
    </location>
</feature>
<dbReference type="Gene3D" id="1.10.510.10">
    <property type="entry name" value="Transferase(Phosphotransferase) domain 1"/>
    <property type="match status" value="1"/>
</dbReference>
<reference evidence="6 7" key="1">
    <citation type="journal article" date="2022" name="bioRxiv">
        <title>Genomics of Preaxostyla Flagellates Illuminates Evolutionary Transitions and the Path Towards Mitochondrial Loss.</title>
        <authorList>
            <person name="Novak L.V.F."/>
            <person name="Treitli S.C."/>
            <person name="Pyrih J."/>
            <person name="Halakuc P."/>
            <person name="Pipaliya S.V."/>
            <person name="Vacek V."/>
            <person name="Brzon O."/>
            <person name="Soukal P."/>
            <person name="Eme L."/>
            <person name="Dacks J.B."/>
            <person name="Karnkowska A."/>
            <person name="Elias M."/>
            <person name="Hampl V."/>
        </authorList>
    </citation>
    <scope>NUCLEOTIDE SEQUENCE [LARGE SCALE GENOMIC DNA]</scope>
    <source>
        <strain evidence="6">NAU3</strain>
        <tissue evidence="6">Gut</tissue>
    </source>
</reference>
<feature type="compositionally biased region" description="Polar residues" evidence="4">
    <location>
        <begin position="490"/>
        <end position="536"/>
    </location>
</feature>
<comment type="caution">
    <text evidence="6">The sequence shown here is derived from an EMBL/GenBank/DDBJ whole genome shotgun (WGS) entry which is preliminary data.</text>
</comment>
<proteinExistence type="predicted"/>
<evidence type="ECO:0000313" key="7">
    <source>
        <dbReference type="Proteomes" id="UP001281761"/>
    </source>
</evidence>
<feature type="coiled-coil region" evidence="3">
    <location>
        <begin position="37"/>
        <end position="64"/>
    </location>
</feature>
<dbReference type="GO" id="GO:0004674">
    <property type="term" value="F:protein serine/threonine kinase activity"/>
    <property type="evidence" value="ECO:0007669"/>
    <property type="project" value="UniProtKB-EC"/>
</dbReference>
<sequence>MAAPLLQYDNFELLELAGEGSYGKVFKARERGSGDIYGVKIIDMEEAEDEIEDLQKEIAMLTECETDLVTKYYGSFVHGQSLWIVMEFLEGGSCLELRDQGSIDEAQISVILKETLRGLVYLHDQGKIHRDIKAANILISSEGDVKISDFGVSGQLSLTMAKRRTMVGTPFWMAPEVIQAKDNGGYDTKADLWSLGITAIELAKGKPPFFDIHPMKVLFLIPNNPPPTLEDDPDLGQKWTKEFKSFVSTCLVKDPSERPNARELLKHKFIKNAKKNSILVSLIERKRQLRAHHPSSRSKLQTPAVIRKQLKPDRKPSGPSIAESDKADVSKLPKWDFSDDDEDGSTDHPPSPAPNENEQTVLESETREEFQPGVYRDNEEDFYEEEYEEEEEDEMEYIRYLAMKKLEEIQKNREEEEKVRKEQEEPKTDDKDDVDSWDNDDEQDKEERKMDPIQLTENEEEEEEEDEDEQKMRMVEEFLVSETETKRRMSSYSIHLQNTPPQSKHAEIQTSPEVNHTHVQTDPIQHNPFSHSSTPIRHSDFPAGSPLSLPGYRASMSHLPKISTSSSGPVPSAPLSSPQSDARTPFKTSSSPTLPQVILRDRPKSIAIGDSPFSMVSTGAVASSPFTGTDDTILLTSFLLPSIRSAVQSTTDKKTKQALLQLENSFLHLSKTRMGVLSQVVTDLSGDIMRDLDQNHKFSIIQSEPILAPGQQPRIPLSQNIQNRIVHPTKLPLFPPKK</sequence>
<feature type="compositionally biased region" description="Basic and acidic residues" evidence="4">
    <location>
        <begin position="323"/>
        <end position="337"/>
    </location>
</feature>
<dbReference type="InterPro" id="IPR000719">
    <property type="entry name" value="Prot_kinase_dom"/>
</dbReference>
<evidence type="ECO:0000256" key="4">
    <source>
        <dbReference type="SAM" id="MobiDB-lite"/>
    </source>
</evidence>
<feature type="compositionally biased region" description="Polar residues" evidence="4">
    <location>
        <begin position="354"/>
        <end position="363"/>
    </location>
</feature>
<keyword evidence="3" id="KW-0175">Coiled coil</keyword>
<gene>
    <name evidence="6" type="ORF">BLNAU_19202</name>
</gene>
<dbReference type="PROSITE" id="PS50011">
    <property type="entry name" value="PROTEIN_KINASE_DOM"/>
    <property type="match status" value="1"/>
</dbReference>
<evidence type="ECO:0000256" key="2">
    <source>
        <dbReference type="ARBA" id="ARBA00022840"/>
    </source>
</evidence>
<keyword evidence="6" id="KW-0418">Kinase</keyword>
<keyword evidence="2" id="KW-0067">ATP-binding</keyword>
<dbReference type="Proteomes" id="UP001281761">
    <property type="component" value="Unassembled WGS sequence"/>
</dbReference>
<feature type="compositionally biased region" description="Basic and acidic residues" evidence="4">
    <location>
        <begin position="411"/>
        <end position="430"/>
    </location>
</feature>
<feature type="compositionally biased region" description="Polar residues" evidence="4">
    <location>
        <begin position="562"/>
        <end position="593"/>
    </location>
</feature>
<dbReference type="InterPro" id="IPR011009">
    <property type="entry name" value="Kinase-like_dom_sf"/>
</dbReference>
<dbReference type="SMART" id="SM00220">
    <property type="entry name" value="S_TKc"/>
    <property type="match status" value="1"/>
</dbReference>
<protein>
    <submittedName>
        <fullName evidence="6">Germinal center kinase 1</fullName>
        <ecNumber evidence="6">2.7.11.1</ecNumber>
    </submittedName>
</protein>
<keyword evidence="1" id="KW-0547">Nucleotide-binding</keyword>
<dbReference type="SUPFAM" id="SSF56112">
    <property type="entry name" value="Protein kinase-like (PK-like)"/>
    <property type="match status" value="1"/>
</dbReference>
<dbReference type="PANTHER" id="PTHR48012:SF18">
    <property type="entry name" value="HAPPYHOUR, ISOFORM A"/>
    <property type="match status" value="1"/>
</dbReference>
<organism evidence="6 7">
    <name type="scientific">Blattamonas nauphoetae</name>
    <dbReference type="NCBI Taxonomy" id="2049346"/>
    <lineage>
        <taxon>Eukaryota</taxon>
        <taxon>Metamonada</taxon>
        <taxon>Preaxostyla</taxon>
        <taxon>Oxymonadida</taxon>
        <taxon>Blattamonas</taxon>
    </lineage>
</organism>
<dbReference type="CDD" id="cd06609">
    <property type="entry name" value="STKc_MST3_like"/>
    <property type="match status" value="1"/>
</dbReference>
<dbReference type="EMBL" id="JARBJD010000244">
    <property type="protein sequence ID" value="KAK2945906.1"/>
    <property type="molecule type" value="Genomic_DNA"/>
</dbReference>
<keyword evidence="6" id="KW-0808">Transferase</keyword>